<accession>A0A087GHS9</accession>
<dbReference type="AlphaFoldDB" id="A0A087GHS9"/>
<dbReference type="EMBL" id="CM002875">
    <property type="protein sequence ID" value="KFK29431.1"/>
    <property type="molecule type" value="Genomic_DNA"/>
</dbReference>
<organism evidence="2 3">
    <name type="scientific">Arabis alpina</name>
    <name type="common">Alpine rock-cress</name>
    <dbReference type="NCBI Taxonomy" id="50452"/>
    <lineage>
        <taxon>Eukaryota</taxon>
        <taxon>Viridiplantae</taxon>
        <taxon>Streptophyta</taxon>
        <taxon>Embryophyta</taxon>
        <taxon>Tracheophyta</taxon>
        <taxon>Spermatophyta</taxon>
        <taxon>Magnoliopsida</taxon>
        <taxon>eudicotyledons</taxon>
        <taxon>Gunneridae</taxon>
        <taxon>Pentapetalae</taxon>
        <taxon>rosids</taxon>
        <taxon>malvids</taxon>
        <taxon>Brassicales</taxon>
        <taxon>Brassicaceae</taxon>
        <taxon>Arabideae</taxon>
        <taxon>Arabis</taxon>
    </lineage>
</organism>
<gene>
    <name evidence="2" type="ordered locus">AALP_Aa7g133600</name>
</gene>
<keyword evidence="3" id="KW-1185">Reference proteome</keyword>
<feature type="compositionally biased region" description="Basic and acidic residues" evidence="1">
    <location>
        <begin position="55"/>
        <end position="79"/>
    </location>
</feature>
<reference evidence="3" key="1">
    <citation type="journal article" date="2015" name="Nat. Plants">
        <title>Genome expansion of Arabis alpina linked with retrotransposition and reduced symmetric DNA methylation.</title>
        <authorList>
            <person name="Willing E.M."/>
            <person name="Rawat V."/>
            <person name="Mandakova T."/>
            <person name="Maumus F."/>
            <person name="James G.V."/>
            <person name="Nordstroem K.J."/>
            <person name="Becker C."/>
            <person name="Warthmann N."/>
            <person name="Chica C."/>
            <person name="Szarzynska B."/>
            <person name="Zytnicki M."/>
            <person name="Albani M.C."/>
            <person name="Kiefer C."/>
            <person name="Bergonzi S."/>
            <person name="Castaings L."/>
            <person name="Mateos J.L."/>
            <person name="Berns M.C."/>
            <person name="Bujdoso N."/>
            <person name="Piofczyk T."/>
            <person name="de Lorenzo L."/>
            <person name="Barrero-Sicilia C."/>
            <person name="Mateos I."/>
            <person name="Piednoel M."/>
            <person name="Hagmann J."/>
            <person name="Chen-Min-Tao R."/>
            <person name="Iglesias-Fernandez R."/>
            <person name="Schuster S.C."/>
            <person name="Alonso-Blanco C."/>
            <person name="Roudier F."/>
            <person name="Carbonero P."/>
            <person name="Paz-Ares J."/>
            <person name="Davis S.J."/>
            <person name="Pecinka A."/>
            <person name="Quesneville H."/>
            <person name="Colot V."/>
            <person name="Lysak M.A."/>
            <person name="Weigel D."/>
            <person name="Coupland G."/>
            <person name="Schneeberger K."/>
        </authorList>
    </citation>
    <scope>NUCLEOTIDE SEQUENCE [LARGE SCALE GENOMIC DNA]</scope>
    <source>
        <strain evidence="3">cv. Pajares</strain>
    </source>
</reference>
<name>A0A087GHS9_ARAAL</name>
<feature type="region of interest" description="Disordered" evidence="1">
    <location>
        <begin position="43"/>
        <end position="97"/>
    </location>
</feature>
<sequence>MTRLINDDPKALVASVGALMTQLGGNDLKTLVIRAGVSMTPLANDEDPMTMACHGGEDPKTSSSRKGEDPKNSSLRNEDLMSMARPESSRLVVPRTRQGSMTMKAEGFCQILQGEKSPKLEDEVTRLSGQQDEIYDAHDVFKDLLDDVKEVLGILDVAYDTSVAQVEQVNEVDGPAAETTPTESLARADVDVERVVLEERADDDVA</sequence>
<proteinExistence type="predicted"/>
<protein>
    <submittedName>
        <fullName evidence="2">Uncharacterized protein</fullName>
    </submittedName>
</protein>
<evidence type="ECO:0000256" key="1">
    <source>
        <dbReference type="SAM" id="MobiDB-lite"/>
    </source>
</evidence>
<dbReference type="Proteomes" id="UP000029120">
    <property type="component" value="Chromosome 7"/>
</dbReference>
<dbReference type="Gramene" id="KFK29431">
    <property type="protein sequence ID" value="KFK29431"/>
    <property type="gene ID" value="AALP_AA7G133600"/>
</dbReference>
<evidence type="ECO:0000313" key="3">
    <source>
        <dbReference type="Proteomes" id="UP000029120"/>
    </source>
</evidence>
<evidence type="ECO:0000313" key="2">
    <source>
        <dbReference type="EMBL" id="KFK29431.1"/>
    </source>
</evidence>